<gene>
    <name evidence="5" type="ORF">KGQ91_14240</name>
</gene>
<reference evidence="5 6" key="1">
    <citation type="submission" date="2021-05" db="EMBL/GenBank/DDBJ databases">
        <title>Petroleum and Energy Research Collection (APPE): ex situ preservation of microbial diversity associated with the oil industry and exploitation of its biotechnological potential.</title>
        <authorList>
            <person name="Paixao C.T.M."/>
            <person name="Gomes M.B."/>
            <person name="Oliveira V.M."/>
        </authorList>
    </citation>
    <scope>NUCLEOTIDE SEQUENCE [LARGE SCALE GENOMIC DNA]</scope>
    <source>
        <strain evidence="5 6">LIT2</strain>
    </source>
</reference>
<organism evidence="5 6">
    <name type="scientific">Modicisalibacter tunisiensis</name>
    <dbReference type="NCBI Taxonomy" id="390637"/>
    <lineage>
        <taxon>Bacteria</taxon>
        <taxon>Pseudomonadati</taxon>
        <taxon>Pseudomonadota</taxon>
        <taxon>Gammaproteobacteria</taxon>
        <taxon>Oceanospirillales</taxon>
        <taxon>Halomonadaceae</taxon>
        <taxon>Modicisalibacter</taxon>
    </lineage>
</organism>
<dbReference type="Gene3D" id="3.40.50.410">
    <property type="entry name" value="von Willebrand factor, type A domain"/>
    <property type="match status" value="1"/>
</dbReference>
<feature type="region of interest" description="Disordered" evidence="1">
    <location>
        <begin position="501"/>
        <end position="531"/>
    </location>
</feature>
<dbReference type="EMBL" id="JAGXFD010000001">
    <property type="protein sequence ID" value="MBZ9568830.1"/>
    <property type="molecule type" value="Genomic_DNA"/>
</dbReference>
<comment type="caution">
    <text evidence="5">The sequence shown here is derived from an EMBL/GenBank/DDBJ whole genome shotgun (WGS) entry which is preliminary data.</text>
</comment>
<keyword evidence="6" id="KW-1185">Reference proteome</keyword>
<accession>A0ABS7X2M8</accession>
<evidence type="ECO:0000256" key="1">
    <source>
        <dbReference type="SAM" id="MobiDB-lite"/>
    </source>
</evidence>
<keyword evidence="3" id="KW-0732">Signal</keyword>
<keyword evidence="2" id="KW-1133">Transmembrane helix</keyword>
<dbReference type="SMART" id="SM00327">
    <property type="entry name" value="VWA"/>
    <property type="match status" value="1"/>
</dbReference>
<sequence length="607" mass="65836">MQWLMTVSLAVTLLLSASAQAQRSASPRGDADVRLVFDVSGSMKRNDPERLSGSALELFVGLLPSGAQGGLWTFGSEVDNPLPPAPVDDAWREQALALKPALAAYQQYTDIEAAIRRAADAEPTSGPRHVILLTDGMVDIPGGADKAARDAASRRRLIEELAPRLRDEGVVVDAIAFSAHADRDLLETLARRTGGLATVAEDPDALLRALMDVVERIFPRDQVPLAQGRFPIDKTVDGFSALLFHDPGSPAPTLVAPDGQRYSVDVHPGSIRWQHQPRFDIIHVPSPNAGEWRIEGEVGPDSRVSVDSPLALRTGPLPATLYQGFETPIEARVTTPDGAVPESPLALRAELRDIDGTLRQSVALAEEGDLYRGVLPAPQVTGNARLVVVARNDELVRERRQAVNILAPIHARVAEDGKRVLLRAEHPRLNADNTQLSATLQGDSLPVVETGATSWRIDLPTLDTDVSVPLTVTADMTLNGRTHHVILPVIRLNPGASTRLDGASLDRPPGRAEVLAPAPGTDAETPTDAARGPAATVNDWLAHLPDEAQALWQAVPPRLRHYVQQRRDDPLAWVVWGVLLLILVLGVYAWRRARARRRPVKREEPHV</sequence>
<feature type="domain" description="VWFA" evidence="4">
    <location>
        <begin position="32"/>
        <end position="217"/>
    </location>
</feature>
<dbReference type="InterPro" id="IPR036465">
    <property type="entry name" value="vWFA_dom_sf"/>
</dbReference>
<dbReference type="InterPro" id="IPR002035">
    <property type="entry name" value="VWF_A"/>
</dbReference>
<dbReference type="PROSITE" id="PS50234">
    <property type="entry name" value="VWFA"/>
    <property type="match status" value="1"/>
</dbReference>
<feature type="transmembrane region" description="Helical" evidence="2">
    <location>
        <begin position="571"/>
        <end position="590"/>
    </location>
</feature>
<evidence type="ECO:0000259" key="4">
    <source>
        <dbReference type="PROSITE" id="PS50234"/>
    </source>
</evidence>
<feature type="chain" id="PRO_5045839296" evidence="3">
    <location>
        <begin position="22"/>
        <end position="607"/>
    </location>
</feature>
<proteinExistence type="predicted"/>
<feature type="signal peptide" evidence="3">
    <location>
        <begin position="1"/>
        <end position="21"/>
    </location>
</feature>
<dbReference type="Pfam" id="PF13768">
    <property type="entry name" value="VWA_3"/>
    <property type="match status" value="1"/>
</dbReference>
<keyword evidence="2" id="KW-0812">Transmembrane</keyword>
<dbReference type="Proteomes" id="UP001319883">
    <property type="component" value="Unassembled WGS sequence"/>
</dbReference>
<dbReference type="CDD" id="cd00198">
    <property type="entry name" value="vWFA"/>
    <property type="match status" value="1"/>
</dbReference>
<protein>
    <submittedName>
        <fullName evidence="5">VWA domain-containing protein</fullName>
    </submittedName>
</protein>
<evidence type="ECO:0000313" key="6">
    <source>
        <dbReference type="Proteomes" id="UP001319883"/>
    </source>
</evidence>
<name>A0ABS7X2M8_9GAMM</name>
<dbReference type="RefSeq" id="WP_224421293.1">
    <property type="nucleotide sequence ID" value="NZ_JAGXFD010000001.1"/>
</dbReference>
<keyword evidence="2" id="KW-0472">Membrane</keyword>
<evidence type="ECO:0000313" key="5">
    <source>
        <dbReference type="EMBL" id="MBZ9568830.1"/>
    </source>
</evidence>
<evidence type="ECO:0000256" key="2">
    <source>
        <dbReference type="SAM" id="Phobius"/>
    </source>
</evidence>
<dbReference type="SUPFAM" id="SSF53300">
    <property type="entry name" value="vWA-like"/>
    <property type="match status" value="1"/>
</dbReference>
<evidence type="ECO:0000256" key="3">
    <source>
        <dbReference type="SAM" id="SignalP"/>
    </source>
</evidence>